<dbReference type="Proteomes" id="UP001071230">
    <property type="component" value="Unassembled WGS sequence"/>
</dbReference>
<dbReference type="InterPro" id="IPR019096">
    <property type="entry name" value="YopX_protein"/>
</dbReference>
<proteinExistence type="predicted"/>
<evidence type="ECO:0000313" key="4">
    <source>
        <dbReference type="Proteomes" id="UP001071230"/>
    </source>
</evidence>
<name>A0A8S0XAZ1_9FIRM</name>
<sequence length="120" mass="13427">MKEFKFRVWDKVKRTMLRPQAITFDIQSLAPFAVSVPGRSWEPVGKFDLLQWTGLSDTKGKEVYEGDFIKIAGTIYRVTWSQAAAGFELVEVGDSGNRSIVDVGMGILVGNQFENSDLVH</sequence>
<dbReference type="Gene3D" id="2.30.30.290">
    <property type="entry name" value="YopX-like domains"/>
    <property type="match status" value="1"/>
</dbReference>
<dbReference type="Proteomes" id="UP000836597">
    <property type="component" value="Chromosome"/>
</dbReference>
<gene>
    <name evidence="3" type="ORF">DEACI_1150</name>
    <name evidence="2" type="ORF">DEACI_1219</name>
</gene>
<reference evidence="3" key="1">
    <citation type="submission" date="2014-11" db="EMBL/GenBank/DDBJ databases">
        <authorList>
            <person name="Hornung B.V."/>
        </authorList>
    </citation>
    <scope>NUCLEOTIDE SEQUENCE</scope>
    <source>
        <strain evidence="3">INE</strain>
    </source>
</reference>
<dbReference type="InterPro" id="IPR023385">
    <property type="entry name" value="YopX-like_C"/>
</dbReference>
<keyword evidence="4" id="KW-1185">Reference proteome</keyword>
<reference evidence="2" key="2">
    <citation type="submission" date="2020-01" db="EMBL/GenBank/DDBJ databases">
        <authorList>
            <person name="Hornung B."/>
        </authorList>
    </citation>
    <scope>NUCLEOTIDE SEQUENCE</scope>
    <source>
        <strain evidence="2">PacBioINE</strain>
    </source>
</reference>
<dbReference type="SUPFAM" id="SSF159006">
    <property type="entry name" value="YopX-like"/>
    <property type="match status" value="1"/>
</dbReference>
<protein>
    <submittedName>
        <fullName evidence="3">YopX protein</fullName>
    </submittedName>
    <submittedName>
        <fullName evidence="2">YopX-like domain, beta barrel type</fullName>
    </submittedName>
</protein>
<dbReference type="KEGG" id="aacx:DEACI_1219"/>
<dbReference type="EMBL" id="LR746496">
    <property type="protein sequence ID" value="CAA7600566.1"/>
    <property type="molecule type" value="Genomic_DNA"/>
</dbReference>
<dbReference type="Pfam" id="PF09643">
    <property type="entry name" value="YopX"/>
    <property type="match status" value="1"/>
</dbReference>
<organism evidence="2">
    <name type="scientific">Acididesulfobacillus acetoxydans</name>
    <dbReference type="NCBI Taxonomy" id="1561005"/>
    <lineage>
        <taxon>Bacteria</taxon>
        <taxon>Bacillati</taxon>
        <taxon>Bacillota</taxon>
        <taxon>Clostridia</taxon>
        <taxon>Eubacteriales</taxon>
        <taxon>Peptococcaceae</taxon>
        <taxon>Acididesulfobacillus</taxon>
    </lineage>
</organism>
<evidence type="ECO:0000259" key="1">
    <source>
        <dbReference type="Pfam" id="PF09643"/>
    </source>
</evidence>
<evidence type="ECO:0000313" key="3">
    <source>
        <dbReference type="EMBL" id="CEJ06700.1"/>
    </source>
</evidence>
<dbReference type="AlphaFoldDB" id="A0A8S0XAZ1"/>
<accession>A0A8S0XAZ1</accession>
<feature type="domain" description="YopX protein" evidence="1">
    <location>
        <begin position="5"/>
        <end position="119"/>
    </location>
</feature>
<dbReference type="EMBL" id="CDGJ01000032">
    <property type="protein sequence ID" value="CEJ06700.1"/>
    <property type="molecule type" value="Genomic_DNA"/>
</dbReference>
<evidence type="ECO:0000313" key="2">
    <source>
        <dbReference type="EMBL" id="CAA7600566.1"/>
    </source>
</evidence>
<dbReference type="RefSeq" id="WP_240984222.1">
    <property type="nucleotide sequence ID" value="NZ_CDGJ01000032.1"/>
</dbReference>